<accession>C5CNA2</accession>
<organism evidence="2">
    <name type="scientific">Variovorax paradoxus (strain S110)</name>
    <dbReference type="NCBI Taxonomy" id="543728"/>
    <lineage>
        <taxon>Bacteria</taxon>
        <taxon>Pseudomonadati</taxon>
        <taxon>Pseudomonadota</taxon>
        <taxon>Betaproteobacteria</taxon>
        <taxon>Burkholderiales</taxon>
        <taxon>Comamonadaceae</taxon>
        <taxon>Variovorax</taxon>
    </lineage>
</organism>
<dbReference type="STRING" id="543728.Vapar_4861"/>
<sequence precursor="true">MKIRPSAIALFTLACSTALPALAIDYPARKPGLWEIQTGDGTGAKGASQTVQQCIDAATDKALRDMGQGMGKDSCSKQELRNEGGKLVVDSVCKVGPTTATTHAVMSGDFSSTYRMESKSSYSPPLMGRAEGSAVMEARWIGPCKADQKPGDMVMSNGMKMNVLEMMGGHKKQK</sequence>
<reference evidence="2" key="1">
    <citation type="submission" date="2009-06" db="EMBL/GenBank/DDBJ databases">
        <title>Complete sequence of chromosome 1 of Variovorax paradoxus S110.</title>
        <authorList>
            <consortium name="US DOE Joint Genome Institute"/>
            <person name="Lucas S."/>
            <person name="Copeland A."/>
            <person name="Lapidus A."/>
            <person name="Glavina del Rio T."/>
            <person name="Tice H."/>
            <person name="Bruce D."/>
            <person name="Goodwin L."/>
            <person name="Pitluck S."/>
            <person name="Chertkov O."/>
            <person name="Brettin T."/>
            <person name="Detter J.C."/>
            <person name="Han C."/>
            <person name="Larimer F."/>
            <person name="Land M."/>
            <person name="Hauser L."/>
            <person name="Kyrpides N."/>
            <person name="Ovchinnikova G."/>
            <person name="Orwin P."/>
            <person name="Leadbetter J.R."/>
            <person name="Spain J.C."/>
            <person name="Han J.I."/>
        </authorList>
    </citation>
    <scope>NUCLEOTIDE SEQUENCE</scope>
    <source>
        <strain evidence="2">S110</strain>
    </source>
</reference>
<evidence type="ECO:0000313" key="2">
    <source>
        <dbReference type="EMBL" id="ACS21465.1"/>
    </source>
</evidence>
<gene>
    <name evidence="2" type="ordered locus">Vapar_4861</name>
</gene>
<evidence type="ECO:0000256" key="1">
    <source>
        <dbReference type="SAM" id="SignalP"/>
    </source>
</evidence>
<protein>
    <recommendedName>
        <fullName evidence="3">DUF3617 family protein</fullName>
    </recommendedName>
</protein>
<dbReference type="KEGG" id="vap:Vapar_4861"/>
<evidence type="ECO:0008006" key="3">
    <source>
        <dbReference type="Google" id="ProtNLM"/>
    </source>
</evidence>
<dbReference type="eggNOG" id="ENOG5030GJ5">
    <property type="taxonomic scope" value="Bacteria"/>
</dbReference>
<name>C5CNA2_VARPS</name>
<proteinExistence type="predicted"/>
<dbReference type="Pfam" id="PF12276">
    <property type="entry name" value="DUF3617"/>
    <property type="match status" value="1"/>
</dbReference>
<feature type="chain" id="PRO_5002947243" description="DUF3617 family protein" evidence="1">
    <location>
        <begin position="24"/>
        <end position="174"/>
    </location>
</feature>
<dbReference type="OrthoDB" id="9181580at2"/>
<keyword evidence="1" id="KW-0732">Signal</keyword>
<dbReference type="PROSITE" id="PS51257">
    <property type="entry name" value="PROKAR_LIPOPROTEIN"/>
    <property type="match status" value="1"/>
</dbReference>
<dbReference type="AlphaFoldDB" id="C5CNA2"/>
<feature type="signal peptide" evidence="1">
    <location>
        <begin position="1"/>
        <end position="23"/>
    </location>
</feature>
<dbReference type="EMBL" id="CP001635">
    <property type="protein sequence ID" value="ACS21465.1"/>
    <property type="molecule type" value="Genomic_DNA"/>
</dbReference>
<dbReference type="HOGENOM" id="CLU_117531_0_0_4"/>
<dbReference type="InterPro" id="IPR022061">
    <property type="entry name" value="DUF3617"/>
</dbReference>